<gene>
    <name evidence="2" type="ORF">DCHRY22_LOCUS12142</name>
</gene>
<feature type="compositionally biased region" description="Basic and acidic residues" evidence="1">
    <location>
        <begin position="145"/>
        <end position="158"/>
    </location>
</feature>
<feature type="compositionally biased region" description="Basic and acidic residues" evidence="1">
    <location>
        <begin position="116"/>
        <end position="128"/>
    </location>
</feature>
<protein>
    <submittedName>
        <fullName evidence="2">(African queen) hypothetical protein</fullName>
    </submittedName>
</protein>
<evidence type="ECO:0000313" key="2">
    <source>
        <dbReference type="EMBL" id="CAG9576974.1"/>
    </source>
</evidence>
<feature type="compositionally biased region" description="Basic residues" evidence="1">
    <location>
        <begin position="129"/>
        <end position="142"/>
    </location>
</feature>
<dbReference type="OrthoDB" id="7462636at2759"/>
<feature type="region of interest" description="Disordered" evidence="1">
    <location>
        <begin position="95"/>
        <end position="158"/>
    </location>
</feature>
<evidence type="ECO:0000313" key="3">
    <source>
        <dbReference type="Proteomes" id="UP000789524"/>
    </source>
</evidence>
<dbReference type="AlphaFoldDB" id="A0A8J2W8Q8"/>
<sequence length="158" mass="18765">MDGMSICNICIEKLLDGESFKQQVIACETILKQHYNDEDDFKPVKDELSDFPNVETIINDDLDDKPLSAYKNSDIDWNYQDTERAREFRARKALIKQQNKQQDDKQVTRRSQISITEKRANSAEATRRWREKKRGFRTKKQAKTAAERMKEYREKKKL</sequence>
<keyword evidence="3" id="KW-1185">Reference proteome</keyword>
<dbReference type="Proteomes" id="UP000789524">
    <property type="component" value="Unassembled WGS sequence"/>
</dbReference>
<proteinExistence type="predicted"/>
<organism evidence="2 3">
    <name type="scientific">Danaus chrysippus</name>
    <name type="common">African queen</name>
    <dbReference type="NCBI Taxonomy" id="151541"/>
    <lineage>
        <taxon>Eukaryota</taxon>
        <taxon>Metazoa</taxon>
        <taxon>Ecdysozoa</taxon>
        <taxon>Arthropoda</taxon>
        <taxon>Hexapoda</taxon>
        <taxon>Insecta</taxon>
        <taxon>Pterygota</taxon>
        <taxon>Neoptera</taxon>
        <taxon>Endopterygota</taxon>
        <taxon>Lepidoptera</taxon>
        <taxon>Glossata</taxon>
        <taxon>Ditrysia</taxon>
        <taxon>Papilionoidea</taxon>
        <taxon>Nymphalidae</taxon>
        <taxon>Danainae</taxon>
        <taxon>Danaini</taxon>
        <taxon>Danaina</taxon>
        <taxon>Danaus</taxon>
        <taxon>Anosia</taxon>
    </lineage>
</organism>
<comment type="caution">
    <text evidence="2">The sequence shown here is derived from an EMBL/GenBank/DDBJ whole genome shotgun (WGS) entry which is preliminary data.</text>
</comment>
<accession>A0A8J2W8Q8</accession>
<dbReference type="EMBL" id="CAKASE010000075">
    <property type="protein sequence ID" value="CAG9576974.1"/>
    <property type="molecule type" value="Genomic_DNA"/>
</dbReference>
<name>A0A8J2W8Q8_9NEOP</name>
<reference evidence="2" key="1">
    <citation type="submission" date="2021-09" db="EMBL/GenBank/DDBJ databases">
        <authorList>
            <person name="Martin H S."/>
        </authorList>
    </citation>
    <scope>NUCLEOTIDE SEQUENCE</scope>
</reference>
<evidence type="ECO:0000256" key="1">
    <source>
        <dbReference type="SAM" id="MobiDB-lite"/>
    </source>
</evidence>